<evidence type="ECO:0000256" key="1">
    <source>
        <dbReference type="ARBA" id="ARBA00004273"/>
    </source>
</evidence>
<sequence>MKSSRLGELARNKELQESKKALEERLRQLNNSDVRKKFDKIEKDTAESSKALTNKLSEVTTYVNRMLSDIKAAQTVGDTQVHKQVASTAKAVRTRRAKDALSRIFNCAASDRTVEPNTEAQDVQLHKDSRWYAGWNSFMESNSYMNKLLDWKMRYDESDNVAVRMLRSVTDRISYLLYSTNEVSEVLTEIAKIDPSFNKIEWLKFCEKEVVPNILEAYLRFDLDVLKDCVMKGLSTNWLHPSKSTRKLALPQPTRTS</sequence>
<evidence type="ECO:0000313" key="10">
    <source>
        <dbReference type="WBParaSite" id="jg14710"/>
    </source>
</evidence>
<keyword evidence="4" id="KW-0809">Transit peptide</keyword>
<dbReference type="AlphaFoldDB" id="A0A915D2J3"/>
<accession>A0A915D2J3</accession>
<dbReference type="Pfam" id="PF04280">
    <property type="entry name" value="Tim44"/>
    <property type="match status" value="1"/>
</dbReference>
<keyword evidence="5" id="KW-0496">Mitochondrion</keyword>
<keyword evidence="3" id="KW-0999">Mitochondrion inner membrane</keyword>
<dbReference type="InterPro" id="IPR032710">
    <property type="entry name" value="NTF2-like_dom_sf"/>
</dbReference>
<evidence type="ECO:0000259" key="8">
    <source>
        <dbReference type="Pfam" id="PF04280"/>
    </source>
</evidence>
<dbReference type="Gene3D" id="3.10.450.240">
    <property type="match status" value="1"/>
</dbReference>
<protein>
    <recommendedName>
        <fullName evidence="8">Tim44-like domain-containing protein</fullName>
    </recommendedName>
</protein>
<dbReference type="GO" id="GO:0030150">
    <property type="term" value="P:protein import into mitochondrial matrix"/>
    <property type="evidence" value="ECO:0007669"/>
    <property type="project" value="TreeGrafter"/>
</dbReference>
<keyword evidence="9" id="KW-1185">Reference proteome</keyword>
<dbReference type="PANTHER" id="PTHR10721">
    <property type="entry name" value="MITOCHONDRIAL IMPORT INNER MEMBRANE TRANSLOCASE SUBUNIT TIM44"/>
    <property type="match status" value="1"/>
</dbReference>
<dbReference type="Proteomes" id="UP000887574">
    <property type="component" value="Unplaced"/>
</dbReference>
<proteinExistence type="inferred from homology"/>
<dbReference type="InterPro" id="IPR007379">
    <property type="entry name" value="Tim44-like_dom"/>
</dbReference>
<evidence type="ECO:0000256" key="4">
    <source>
        <dbReference type="ARBA" id="ARBA00022946"/>
    </source>
</evidence>
<dbReference type="GO" id="GO:0005743">
    <property type="term" value="C:mitochondrial inner membrane"/>
    <property type="evidence" value="ECO:0007669"/>
    <property type="project" value="UniProtKB-SubCell"/>
</dbReference>
<keyword evidence="7" id="KW-0175">Coiled coil</keyword>
<name>A0A915D2J3_9BILA</name>
<reference evidence="10" key="1">
    <citation type="submission" date="2022-11" db="UniProtKB">
        <authorList>
            <consortium name="WormBaseParasite"/>
        </authorList>
    </citation>
    <scope>IDENTIFICATION</scope>
</reference>
<dbReference type="SUPFAM" id="SSF54427">
    <property type="entry name" value="NTF2-like"/>
    <property type="match status" value="1"/>
</dbReference>
<evidence type="ECO:0000256" key="3">
    <source>
        <dbReference type="ARBA" id="ARBA00022792"/>
    </source>
</evidence>
<feature type="domain" description="Tim44-like" evidence="8">
    <location>
        <begin position="184"/>
        <end position="232"/>
    </location>
</feature>
<comment type="similarity">
    <text evidence="2">Belongs to the Tim44 family.</text>
</comment>
<evidence type="ECO:0000313" key="9">
    <source>
        <dbReference type="Proteomes" id="UP000887574"/>
    </source>
</evidence>
<evidence type="ECO:0000256" key="2">
    <source>
        <dbReference type="ARBA" id="ARBA00009597"/>
    </source>
</evidence>
<dbReference type="WBParaSite" id="jg14710">
    <property type="protein sequence ID" value="jg14710"/>
    <property type="gene ID" value="jg14710"/>
</dbReference>
<evidence type="ECO:0000256" key="6">
    <source>
        <dbReference type="ARBA" id="ARBA00023136"/>
    </source>
</evidence>
<keyword evidence="6" id="KW-0472">Membrane</keyword>
<comment type="subcellular location">
    <subcellularLocation>
        <location evidence="1">Mitochondrion inner membrane</location>
    </subcellularLocation>
</comment>
<organism evidence="9 10">
    <name type="scientific">Ditylenchus dipsaci</name>
    <dbReference type="NCBI Taxonomy" id="166011"/>
    <lineage>
        <taxon>Eukaryota</taxon>
        <taxon>Metazoa</taxon>
        <taxon>Ecdysozoa</taxon>
        <taxon>Nematoda</taxon>
        <taxon>Chromadorea</taxon>
        <taxon>Rhabditida</taxon>
        <taxon>Tylenchina</taxon>
        <taxon>Tylenchomorpha</taxon>
        <taxon>Sphaerularioidea</taxon>
        <taxon>Anguinidae</taxon>
        <taxon>Anguininae</taxon>
        <taxon>Ditylenchus</taxon>
    </lineage>
</organism>
<dbReference type="InterPro" id="IPR039544">
    <property type="entry name" value="Tim44-like"/>
</dbReference>
<dbReference type="GO" id="GO:0051087">
    <property type="term" value="F:protein-folding chaperone binding"/>
    <property type="evidence" value="ECO:0007669"/>
    <property type="project" value="TreeGrafter"/>
</dbReference>
<evidence type="ECO:0000256" key="7">
    <source>
        <dbReference type="SAM" id="Coils"/>
    </source>
</evidence>
<evidence type="ECO:0000256" key="5">
    <source>
        <dbReference type="ARBA" id="ARBA00023128"/>
    </source>
</evidence>
<feature type="coiled-coil region" evidence="7">
    <location>
        <begin position="5"/>
        <end position="32"/>
    </location>
</feature>
<dbReference type="PANTHER" id="PTHR10721:SF1">
    <property type="entry name" value="MITOCHONDRIAL IMPORT INNER MEMBRANE TRANSLOCASE SUBUNIT TIM44"/>
    <property type="match status" value="1"/>
</dbReference>